<dbReference type="Gene3D" id="3.40.190.10">
    <property type="entry name" value="Periplasmic binding protein-like II"/>
    <property type="match status" value="1"/>
</dbReference>
<dbReference type="GO" id="GO:1904680">
    <property type="term" value="F:peptide transmembrane transporter activity"/>
    <property type="evidence" value="ECO:0007669"/>
    <property type="project" value="TreeGrafter"/>
</dbReference>
<dbReference type="InterPro" id="IPR030678">
    <property type="entry name" value="Peptide/Ni-bd"/>
</dbReference>
<evidence type="ECO:0000313" key="6">
    <source>
        <dbReference type="EMBL" id="HIQ83032.1"/>
    </source>
</evidence>
<comment type="caution">
    <text evidence="6">The sequence shown here is derived from an EMBL/GenBank/DDBJ whole genome shotgun (WGS) entry which is preliminary data.</text>
</comment>
<feature type="domain" description="Solute-binding protein family 5" evidence="5">
    <location>
        <begin position="106"/>
        <end position="450"/>
    </location>
</feature>
<dbReference type="GO" id="GO:0042597">
    <property type="term" value="C:periplasmic space"/>
    <property type="evidence" value="ECO:0007669"/>
    <property type="project" value="UniProtKB-ARBA"/>
</dbReference>
<protein>
    <submittedName>
        <fullName evidence="6">Peptide ABC transporter substrate-binding protein</fullName>
    </submittedName>
</protein>
<dbReference type="Pfam" id="PF00496">
    <property type="entry name" value="SBP_bac_5"/>
    <property type="match status" value="1"/>
</dbReference>
<evidence type="ECO:0000256" key="3">
    <source>
        <dbReference type="ARBA" id="ARBA00022729"/>
    </source>
</evidence>
<dbReference type="GO" id="GO:0043190">
    <property type="term" value="C:ATP-binding cassette (ABC) transporter complex"/>
    <property type="evidence" value="ECO:0007669"/>
    <property type="project" value="InterPro"/>
</dbReference>
<dbReference type="EMBL" id="DVFZ01000080">
    <property type="protein sequence ID" value="HIQ83032.1"/>
    <property type="molecule type" value="Genomic_DNA"/>
</dbReference>
<gene>
    <name evidence="6" type="ORF">IAA52_08000</name>
</gene>
<keyword evidence="3 4" id="KW-0732">Signal</keyword>
<dbReference type="SUPFAM" id="SSF53850">
    <property type="entry name" value="Periplasmic binding protein-like II"/>
    <property type="match status" value="1"/>
</dbReference>
<proteinExistence type="inferred from homology"/>
<dbReference type="PANTHER" id="PTHR30290:SF9">
    <property type="entry name" value="OLIGOPEPTIDE-BINDING PROTEIN APPA"/>
    <property type="match status" value="1"/>
</dbReference>
<evidence type="ECO:0000256" key="2">
    <source>
        <dbReference type="ARBA" id="ARBA00022448"/>
    </source>
</evidence>
<comment type="similarity">
    <text evidence="1">Belongs to the bacterial solute-binding protein 5 family.</text>
</comment>
<evidence type="ECO:0000256" key="1">
    <source>
        <dbReference type="ARBA" id="ARBA00005695"/>
    </source>
</evidence>
<dbReference type="InterPro" id="IPR039424">
    <property type="entry name" value="SBP_5"/>
</dbReference>
<evidence type="ECO:0000259" key="5">
    <source>
        <dbReference type="Pfam" id="PF00496"/>
    </source>
</evidence>
<dbReference type="CDD" id="cd08513">
    <property type="entry name" value="PBP2_thermophilic_Hb8_like"/>
    <property type="match status" value="1"/>
</dbReference>
<dbReference type="AlphaFoldDB" id="A0A9D1CWG1"/>
<dbReference type="PANTHER" id="PTHR30290">
    <property type="entry name" value="PERIPLASMIC BINDING COMPONENT OF ABC TRANSPORTER"/>
    <property type="match status" value="1"/>
</dbReference>
<evidence type="ECO:0000256" key="4">
    <source>
        <dbReference type="SAM" id="SignalP"/>
    </source>
</evidence>
<dbReference type="Gene3D" id="3.10.105.10">
    <property type="entry name" value="Dipeptide-binding Protein, Domain 3"/>
    <property type="match status" value="1"/>
</dbReference>
<dbReference type="Proteomes" id="UP000824260">
    <property type="component" value="Unassembled WGS sequence"/>
</dbReference>
<reference evidence="6" key="1">
    <citation type="submission" date="2020-10" db="EMBL/GenBank/DDBJ databases">
        <authorList>
            <person name="Gilroy R."/>
        </authorList>
    </citation>
    <scope>NUCLEOTIDE SEQUENCE</scope>
    <source>
        <strain evidence="6">ChiSjej6B24-2974</strain>
    </source>
</reference>
<name>A0A9D1CWG1_9FIRM</name>
<feature type="signal peptide" evidence="4">
    <location>
        <begin position="1"/>
        <end position="36"/>
    </location>
</feature>
<feature type="chain" id="PRO_5039572118" evidence="4">
    <location>
        <begin position="37"/>
        <end position="545"/>
    </location>
</feature>
<organism evidence="6 7">
    <name type="scientific">Candidatus Pullichristensenella stercorigallinarum</name>
    <dbReference type="NCBI Taxonomy" id="2840909"/>
    <lineage>
        <taxon>Bacteria</taxon>
        <taxon>Bacillati</taxon>
        <taxon>Bacillota</taxon>
        <taxon>Clostridia</taxon>
        <taxon>Candidatus Pullichristensenella</taxon>
    </lineage>
</organism>
<keyword evidence="2" id="KW-0813">Transport</keyword>
<accession>A0A9D1CWG1</accession>
<dbReference type="GO" id="GO:0015833">
    <property type="term" value="P:peptide transport"/>
    <property type="evidence" value="ECO:0007669"/>
    <property type="project" value="TreeGrafter"/>
</dbReference>
<sequence length="545" mass="59344">MSIIKSFTRRKRPLAGPRRALATLLAAALLAAGALAETSPEDTFAEEARQLLEETGNTQTASADLVVGYLASGAGDINPIYCNERDMISINQLVFESVVELDDTQKPVPLLADSWTVEGNVWTFHMRSGVQFHNGLECLAQDVVASYEALRAAGDSNPYAGRLSLISSMTAVDAYTLQVTANQTGMITLYAMTFPVMERSTLAEALPRGTGPYWYISYTPGVAVRLERNPLWWKQAPQIESVVGLCYFTTAEALEALQTGEIDAFSTRSYSAAFNRRLSSVVTTDYSTASYELLVPNLSSSSPLSDVRVRRAVMYAIDRATLVSNAYLEMAQQSEVPIVPGTWLYESQSAVYTYSPERALQLLNEAGWTNLTGTAKLSRLGDDGLVEDLEIRIITYTDSLSSVRTNAAEQIAANLNALGIQTTVLSGTIDQVSDAMDRGRFDLALMGVNLSEVPNLRPLLSEEGSINLSGAYNAEMESLLDATFSAVTEEEMLQAYSALQMYIVENLPIMGLVFRTGSVLSTRPLAGLSGTRENDVYNGLEFVEN</sequence>
<evidence type="ECO:0000313" key="7">
    <source>
        <dbReference type="Proteomes" id="UP000824260"/>
    </source>
</evidence>
<reference evidence="6" key="2">
    <citation type="journal article" date="2021" name="PeerJ">
        <title>Extensive microbial diversity within the chicken gut microbiome revealed by metagenomics and culture.</title>
        <authorList>
            <person name="Gilroy R."/>
            <person name="Ravi A."/>
            <person name="Getino M."/>
            <person name="Pursley I."/>
            <person name="Horton D.L."/>
            <person name="Alikhan N.F."/>
            <person name="Baker D."/>
            <person name="Gharbi K."/>
            <person name="Hall N."/>
            <person name="Watson M."/>
            <person name="Adriaenssens E.M."/>
            <person name="Foster-Nyarko E."/>
            <person name="Jarju S."/>
            <person name="Secka A."/>
            <person name="Antonio M."/>
            <person name="Oren A."/>
            <person name="Chaudhuri R.R."/>
            <person name="La Ragione R."/>
            <person name="Hildebrand F."/>
            <person name="Pallen M.J."/>
        </authorList>
    </citation>
    <scope>NUCLEOTIDE SEQUENCE</scope>
    <source>
        <strain evidence="6">ChiSjej6B24-2974</strain>
    </source>
</reference>
<dbReference type="PIRSF" id="PIRSF002741">
    <property type="entry name" value="MppA"/>
    <property type="match status" value="1"/>
</dbReference>
<dbReference type="InterPro" id="IPR000914">
    <property type="entry name" value="SBP_5_dom"/>
</dbReference>